<dbReference type="AlphaFoldDB" id="A0A314KXV2"/>
<evidence type="ECO:0000313" key="3">
    <source>
        <dbReference type="Proteomes" id="UP000187609"/>
    </source>
</evidence>
<gene>
    <name evidence="2" type="primary">OEP61_0</name>
    <name evidence="2" type="ORF">A4A49_09945</name>
</gene>
<dbReference type="PANTHER" id="PTHR48433:SF1">
    <property type="entry name" value="OUTER ENVELOPE PROTEIN 61-LIKE"/>
    <property type="match status" value="1"/>
</dbReference>
<reference evidence="2" key="1">
    <citation type="submission" date="2016-11" db="EMBL/GenBank/DDBJ databases">
        <title>The genome of Nicotiana attenuata.</title>
        <authorList>
            <person name="Xu S."/>
            <person name="Brockmoeller T."/>
            <person name="Gaquerel E."/>
            <person name="Navarro A."/>
            <person name="Kuhl H."/>
            <person name="Gase K."/>
            <person name="Ling Z."/>
            <person name="Zhou W."/>
            <person name="Kreitzer C."/>
            <person name="Stanke M."/>
            <person name="Tang H."/>
            <person name="Lyons E."/>
            <person name="Pandey P."/>
            <person name="Pandey S.P."/>
            <person name="Timmermann B."/>
            <person name="Baldwin I.T."/>
        </authorList>
    </citation>
    <scope>NUCLEOTIDE SEQUENCE [LARGE SCALE GENOMIC DNA]</scope>
    <source>
        <strain evidence="2">UT</strain>
    </source>
</reference>
<dbReference type="STRING" id="49451.A0A314KXV2"/>
<dbReference type="PROSITE" id="PS50005">
    <property type="entry name" value="TPR"/>
    <property type="match status" value="1"/>
</dbReference>
<accession>A0A314KXV2</accession>
<dbReference type="PANTHER" id="PTHR48433">
    <property type="entry name" value="OUTER ENVELOPE PROTEIN 61-LIKE"/>
    <property type="match status" value="1"/>
</dbReference>
<dbReference type="Pfam" id="PF00515">
    <property type="entry name" value="TPR_1"/>
    <property type="match status" value="1"/>
</dbReference>
<keyword evidence="3" id="KW-1185">Reference proteome</keyword>
<dbReference type="SMART" id="SM00028">
    <property type="entry name" value="TPR"/>
    <property type="match status" value="1"/>
</dbReference>
<protein>
    <submittedName>
        <fullName evidence="2">Outer envelope protein 61</fullName>
    </submittedName>
</protein>
<dbReference type="EMBL" id="MJEQ01000788">
    <property type="protein sequence ID" value="OIT33985.1"/>
    <property type="molecule type" value="Genomic_DNA"/>
</dbReference>
<feature type="repeat" description="TPR" evidence="1">
    <location>
        <begin position="6"/>
        <end position="39"/>
    </location>
</feature>
<evidence type="ECO:0000313" key="2">
    <source>
        <dbReference type="EMBL" id="OIT33985.1"/>
    </source>
</evidence>
<dbReference type="SMR" id="A0A314KXV2"/>
<dbReference type="Proteomes" id="UP000187609">
    <property type="component" value="Unassembled WGS sequence"/>
</dbReference>
<dbReference type="Gene3D" id="1.25.40.10">
    <property type="entry name" value="Tetratricopeptide repeat domain"/>
    <property type="match status" value="1"/>
</dbReference>
<dbReference type="SUPFAM" id="SSF48452">
    <property type="entry name" value="TPR-like"/>
    <property type="match status" value="1"/>
</dbReference>
<keyword evidence="1" id="KW-0802">TPR repeat</keyword>
<dbReference type="InterPro" id="IPR019734">
    <property type="entry name" value="TPR_rpt"/>
</dbReference>
<proteinExistence type="predicted"/>
<organism evidence="2 3">
    <name type="scientific">Nicotiana attenuata</name>
    <name type="common">Coyote tobacco</name>
    <dbReference type="NCBI Taxonomy" id="49451"/>
    <lineage>
        <taxon>Eukaryota</taxon>
        <taxon>Viridiplantae</taxon>
        <taxon>Streptophyta</taxon>
        <taxon>Embryophyta</taxon>
        <taxon>Tracheophyta</taxon>
        <taxon>Spermatophyta</taxon>
        <taxon>Magnoliopsida</taxon>
        <taxon>eudicotyledons</taxon>
        <taxon>Gunneridae</taxon>
        <taxon>Pentapetalae</taxon>
        <taxon>asterids</taxon>
        <taxon>lamiids</taxon>
        <taxon>Solanales</taxon>
        <taxon>Solanaceae</taxon>
        <taxon>Nicotianoideae</taxon>
        <taxon>Nicotianeae</taxon>
        <taxon>Nicotiana</taxon>
    </lineage>
</organism>
<comment type="caution">
    <text evidence="2">The sequence shown here is derived from an EMBL/GenBank/DDBJ whole genome shotgun (WGS) entry which is preliminary data.</text>
</comment>
<evidence type="ECO:0000256" key="1">
    <source>
        <dbReference type="PROSITE-ProRule" id="PRU00339"/>
    </source>
</evidence>
<sequence length="96" mass="11041">MMRRMSKPFYCRGQAYKQLGQLEDAMSDLSKAHEVSPDDETIADVLRDAKERLVKEGAQHASRGIFVLSVQPIFLPIGWEESAKIFYPKPINHHHF</sequence>
<dbReference type="InterPro" id="IPR053319">
    <property type="entry name" value="OEP61"/>
</dbReference>
<name>A0A314KXV2_NICAT</name>
<dbReference type="InterPro" id="IPR011990">
    <property type="entry name" value="TPR-like_helical_dom_sf"/>
</dbReference>
<dbReference type="Gramene" id="OIT33985">
    <property type="protein sequence ID" value="OIT33985"/>
    <property type="gene ID" value="A4A49_09945"/>
</dbReference>